<gene>
    <name evidence="1" type="ORF">CVE23_02960</name>
</gene>
<evidence type="ECO:0000313" key="2">
    <source>
        <dbReference type="Proteomes" id="UP000231901"/>
    </source>
</evidence>
<name>A0A2K8QSU4_9GAMM</name>
<organism evidence="1 2">
    <name type="scientific">Dickeya fangzhongdai</name>
    <dbReference type="NCBI Taxonomy" id="1778540"/>
    <lineage>
        <taxon>Bacteria</taxon>
        <taxon>Pseudomonadati</taxon>
        <taxon>Pseudomonadota</taxon>
        <taxon>Gammaproteobacteria</taxon>
        <taxon>Enterobacterales</taxon>
        <taxon>Pectobacteriaceae</taxon>
        <taxon>Dickeya</taxon>
    </lineage>
</organism>
<evidence type="ECO:0000313" key="1">
    <source>
        <dbReference type="EMBL" id="ATZ96539.1"/>
    </source>
</evidence>
<dbReference type="EMBL" id="CP025003">
    <property type="protein sequence ID" value="ATZ96539.1"/>
    <property type="molecule type" value="Genomic_DNA"/>
</dbReference>
<dbReference type="SUPFAM" id="SSF53955">
    <property type="entry name" value="Lysozyme-like"/>
    <property type="match status" value="1"/>
</dbReference>
<accession>A0A2K8QSU4</accession>
<sequence>MLLVFLLPTHVVARQPVPDGYQRVAYSHQVPPESLYAVALQESSRKLPHGFRPWPWSLNVAGRSYQYETRLEAWQALQRFLKTTPHKNIDIGLGQVNWGWNGSRFANSWDAFEPYTNLNVAARILRECYERQPGSWLQAAGCYHHPSGGPAAAKYIASVKHKLTMIEPGSGSISPPLASPASLFVWIEPRSSR</sequence>
<dbReference type="Gene3D" id="1.10.530.10">
    <property type="match status" value="1"/>
</dbReference>
<keyword evidence="2" id="KW-1185">Reference proteome</keyword>
<dbReference type="Proteomes" id="UP000231901">
    <property type="component" value="Chromosome"/>
</dbReference>
<dbReference type="KEGG" id="dfn:CVE23_02960"/>
<protein>
    <submittedName>
        <fullName evidence="1">Lytic transglycosylase</fullName>
    </submittedName>
</protein>
<dbReference type="AlphaFoldDB" id="A0A2K8QSU4"/>
<dbReference type="InterPro" id="IPR023346">
    <property type="entry name" value="Lysozyme-like_dom_sf"/>
</dbReference>
<reference evidence="2" key="1">
    <citation type="journal article" date="2018" name="Genome Announc.">
        <title>Complete genome sequence of a Dickeya fangzhongdai type strain causing bleeding canker of pear tree trunks.</title>
        <authorList>
            <person name="Zhao Y."/>
            <person name="Tian Y."/>
            <person name="Li X."/>
            <person name="Hu B."/>
        </authorList>
    </citation>
    <scope>NUCLEOTIDE SEQUENCE [LARGE SCALE GENOMIC DNA]</scope>
    <source>
        <strain evidence="2">DSM 101947</strain>
    </source>
</reference>
<proteinExistence type="predicted"/>